<dbReference type="Gene3D" id="3.40.1410.10">
    <property type="entry name" value="Chorismate lyase-like"/>
    <property type="match status" value="1"/>
</dbReference>
<dbReference type="PANTHER" id="PTHR44846">
    <property type="entry name" value="MANNOSYL-D-GLYCERATE TRANSPORT/METABOLISM SYSTEM REPRESSOR MNGR-RELATED"/>
    <property type="match status" value="1"/>
</dbReference>
<dbReference type="Pfam" id="PF00392">
    <property type="entry name" value="GntR"/>
    <property type="match status" value="1"/>
</dbReference>
<evidence type="ECO:0000256" key="3">
    <source>
        <dbReference type="ARBA" id="ARBA00023163"/>
    </source>
</evidence>
<evidence type="ECO:0000313" key="5">
    <source>
        <dbReference type="EMBL" id="AXE37658.1"/>
    </source>
</evidence>
<dbReference type="AlphaFoldDB" id="A0A344UQW0"/>
<dbReference type="GO" id="GO:0045892">
    <property type="term" value="P:negative regulation of DNA-templated transcription"/>
    <property type="evidence" value="ECO:0007669"/>
    <property type="project" value="TreeGrafter"/>
</dbReference>
<keyword evidence="1" id="KW-0805">Transcription regulation</keyword>
<dbReference type="PANTHER" id="PTHR44846:SF17">
    <property type="entry name" value="GNTR-FAMILY TRANSCRIPTIONAL REGULATOR"/>
    <property type="match status" value="1"/>
</dbReference>
<dbReference type="InterPro" id="IPR036390">
    <property type="entry name" value="WH_DNA-bd_sf"/>
</dbReference>
<dbReference type="GO" id="GO:0003677">
    <property type="term" value="F:DNA binding"/>
    <property type="evidence" value="ECO:0007669"/>
    <property type="project" value="UniProtKB-KW"/>
</dbReference>
<dbReference type="Gene3D" id="1.10.10.10">
    <property type="entry name" value="Winged helix-like DNA-binding domain superfamily/Winged helix DNA-binding domain"/>
    <property type="match status" value="1"/>
</dbReference>
<feature type="domain" description="HTH gntR-type" evidence="4">
    <location>
        <begin position="11"/>
        <end position="79"/>
    </location>
</feature>
<dbReference type="InterPro" id="IPR011663">
    <property type="entry name" value="UTRA"/>
</dbReference>
<evidence type="ECO:0000256" key="2">
    <source>
        <dbReference type="ARBA" id="ARBA00023125"/>
    </source>
</evidence>
<name>A0A344UQW0_9ACTN</name>
<keyword evidence="2" id="KW-0238">DNA-binding</keyword>
<dbReference type="InterPro" id="IPR000524">
    <property type="entry name" value="Tscrpt_reg_HTH_GntR"/>
</dbReference>
<evidence type="ECO:0000313" key="6">
    <source>
        <dbReference type="Proteomes" id="UP000251995"/>
    </source>
</evidence>
<gene>
    <name evidence="5" type="primary">mngR</name>
    <name evidence="5" type="ORF">JS278_00465</name>
</gene>
<dbReference type="KEGG" id="acij:JS278_00465"/>
<dbReference type="InterPro" id="IPR036388">
    <property type="entry name" value="WH-like_DNA-bd_sf"/>
</dbReference>
<dbReference type="EMBL" id="CP025198">
    <property type="protein sequence ID" value="AXE37658.1"/>
    <property type="molecule type" value="Genomic_DNA"/>
</dbReference>
<dbReference type="SUPFAM" id="SSF64288">
    <property type="entry name" value="Chorismate lyase-like"/>
    <property type="match status" value="1"/>
</dbReference>
<keyword evidence="6" id="KW-1185">Reference proteome</keyword>
<dbReference type="SMART" id="SM00866">
    <property type="entry name" value="UTRA"/>
    <property type="match status" value="1"/>
</dbReference>
<dbReference type="GO" id="GO:0003700">
    <property type="term" value="F:DNA-binding transcription factor activity"/>
    <property type="evidence" value="ECO:0007669"/>
    <property type="project" value="InterPro"/>
</dbReference>
<dbReference type="InterPro" id="IPR028978">
    <property type="entry name" value="Chorismate_lyase_/UTRA_dom_sf"/>
</dbReference>
<dbReference type="PRINTS" id="PR00035">
    <property type="entry name" value="HTHGNTR"/>
</dbReference>
<sequence>MAGMRVALDRRSVAIQVRDDLREKMRSGEFAAGAKLPSEPASARIYGVSRATVREAYRLLEQERLVEVRPGSGRYVLPGATLVVQGSINLVESTTKILTDLGYDLKVRLIGTTERQATDAERSVFDLADDTRILDVERAYTSNGELLTHAINSIDPSRTPLPIEEMDLTSSLADAYAAVGRRIDAGFSDIAAATVPPRLAEMFHVPTTAAWLRFDGPLFDQHGQPLWWSRELWRGDVRTLRVVNRRSNEFI</sequence>
<keyword evidence="3" id="KW-0804">Transcription</keyword>
<dbReference type="SUPFAM" id="SSF46785">
    <property type="entry name" value="Winged helix' DNA-binding domain"/>
    <property type="match status" value="1"/>
</dbReference>
<dbReference type="InterPro" id="IPR050679">
    <property type="entry name" value="Bact_HTH_transcr_reg"/>
</dbReference>
<reference evidence="5 6" key="1">
    <citation type="submission" date="2017-12" db="EMBL/GenBank/DDBJ databases">
        <title>The whole genome sequence of the Acidipropionibacterium virtanenii sp. nov. type strain JS278.</title>
        <authorList>
            <person name="Laine P."/>
            <person name="Deptula P."/>
            <person name="Varmanen P."/>
            <person name="Auvinen P."/>
        </authorList>
    </citation>
    <scope>NUCLEOTIDE SEQUENCE [LARGE SCALE GENOMIC DNA]</scope>
    <source>
        <strain evidence="5 6">JS278</strain>
    </source>
</reference>
<evidence type="ECO:0000256" key="1">
    <source>
        <dbReference type="ARBA" id="ARBA00023015"/>
    </source>
</evidence>
<dbReference type="CDD" id="cd07377">
    <property type="entry name" value="WHTH_GntR"/>
    <property type="match status" value="1"/>
</dbReference>
<evidence type="ECO:0000259" key="4">
    <source>
        <dbReference type="PROSITE" id="PS50949"/>
    </source>
</evidence>
<organism evidence="5 6">
    <name type="scientific">Acidipropionibacterium virtanenii</name>
    <dbReference type="NCBI Taxonomy" id="2057246"/>
    <lineage>
        <taxon>Bacteria</taxon>
        <taxon>Bacillati</taxon>
        <taxon>Actinomycetota</taxon>
        <taxon>Actinomycetes</taxon>
        <taxon>Propionibacteriales</taxon>
        <taxon>Propionibacteriaceae</taxon>
        <taxon>Acidipropionibacterium</taxon>
    </lineage>
</organism>
<dbReference type="RefSeq" id="WP_181833803.1">
    <property type="nucleotide sequence ID" value="NZ_CP025198.1"/>
</dbReference>
<protein>
    <submittedName>
        <fullName evidence="5">Mannosyl-D-glycerate transport/metabolism system repressor MngR</fullName>
    </submittedName>
</protein>
<dbReference type="SMART" id="SM00345">
    <property type="entry name" value="HTH_GNTR"/>
    <property type="match status" value="1"/>
</dbReference>
<dbReference type="Pfam" id="PF07702">
    <property type="entry name" value="UTRA"/>
    <property type="match status" value="1"/>
</dbReference>
<proteinExistence type="predicted"/>
<dbReference type="Proteomes" id="UP000251995">
    <property type="component" value="Chromosome"/>
</dbReference>
<accession>A0A344UQW0</accession>
<dbReference type="PROSITE" id="PS50949">
    <property type="entry name" value="HTH_GNTR"/>
    <property type="match status" value="1"/>
</dbReference>